<dbReference type="EMBL" id="PZKG01000139">
    <property type="protein sequence ID" value="PTE20077.1"/>
    <property type="molecule type" value="Genomic_DNA"/>
</dbReference>
<dbReference type="RefSeq" id="WP_107665478.1">
    <property type="nucleotide sequence ID" value="NZ_PZKG01000139.1"/>
</dbReference>
<dbReference type="InterPro" id="IPR005702">
    <property type="entry name" value="Wzc-like_C"/>
</dbReference>
<dbReference type="OrthoDB" id="230260at2"/>
<protein>
    <submittedName>
        <fullName evidence="13">Chromosome partitioning protein ParA</fullName>
    </submittedName>
</protein>
<keyword evidence="8" id="KW-0175">Coiled coil</keyword>
<feature type="transmembrane region" description="Helical" evidence="10">
    <location>
        <begin position="42"/>
        <end position="60"/>
    </location>
</feature>
<dbReference type="GO" id="GO:0004713">
    <property type="term" value="F:protein tyrosine kinase activity"/>
    <property type="evidence" value="ECO:0007669"/>
    <property type="project" value="TreeGrafter"/>
</dbReference>
<dbReference type="GO" id="GO:0005886">
    <property type="term" value="C:plasma membrane"/>
    <property type="evidence" value="ECO:0007669"/>
    <property type="project" value="UniProtKB-SubCell"/>
</dbReference>
<dbReference type="InterPro" id="IPR050445">
    <property type="entry name" value="Bact_polysacc_biosynth/exp"/>
</dbReference>
<keyword evidence="4" id="KW-0547">Nucleotide-binding</keyword>
<comment type="subcellular location">
    <subcellularLocation>
        <location evidence="1">Cell membrane</location>
        <topology evidence="1">Multi-pass membrane protein</topology>
    </subcellularLocation>
</comment>
<name>A0A2T4JQL0_9RHOB</name>
<dbReference type="PANTHER" id="PTHR32309:SF13">
    <property type="entry name" value="FERRIC ENTEROBACTIN TRANSPORT PROTEIN FEPE"/>
    <property type="match status" value="1"/>
</dbReference>
<feature type="region of interest" description="Disordered" evidence="9">
    <location>
        <begin position="1"/>
        <end position="22"/>
    </location>
</feature>
<dbReference type="InterPro" id="IPR002586">
    <property type="entry name" value="CobQ/CobB/MinD/ParA_Nub-bd_dom"/>
</dbReference>
<comment type="caution">
    <text evidence="13">The sequence shown here is derived from an EMBL/GenBank/DDBJ whole genome shotgun (WGS) entry which is preliminary data.</text>
</comment>
<evidence type="ECO:0000313" key="13">
    <source>
        <dbReference type="EMBL" id="PTE20077.1"/>
    </source>
</evidence>
<dbReference type="PANTHER" id="PTHR32309">
    <property type="entry name" value="TYROSINE-PROTEIN KINASE"/>
    <property type="match status" value="1"/>
</dbReference>
<keyword evidence="7 10" id="KW-0472">Membrane</keyword>
<dbReference type="Proteomes" id="UP000241010">
    <property type="component" value="Unassembled WGS sequence"/>
</dbReference>
<proteinExistence type="predicted"/>
<evidence type="ECO:0000256" key="7">
    <source>
        <dbReference type="ARBA" id="ARBA00023136"/>
    </source>
</evidence>
<evidence type="ECO:0000256" key="3">
    <source>
        <dbReference type="ARBA" id="ARBA00022692"/>
    </source>
</evidence>
<keyword evidence="6 10" id="KW-1133">Transmembrane helix</keyword>
<feature type="domain" description="CobQ/CobB/MinD/ParA nucleotide binding" evidence="11">
    <location>
        <begin position="595"/>
        <end position="760"/>
    </location>
</feature>
<dbReference type="Pfam" id="PF02706">
    <property type="entry name" value="Wzz"/>
    <property type="match status" value="1"/>
</dbReference>
<keyword evidence="14" id="KW-1185">Reference proteome</keyword>
<evidence type="ECO:0000256" key="8">
    <source>
        <dbReference type="SAM" id="Coils"/>
    </source>
</evidence>
<evidence type="ECO:0000256" key="4">
    <source>
        <dbReference type="ARBA" id="ARBA00022741"/>
    </source>
</evidence>
<evidence type="ECO:0000259" key="11">
    <source>
        <dbReference type="Pfam" id="PF01656"/>
    </source>
</evidence>
<evidence type="ECO:0000256" key="2">
    <source>
        <dbReference type="ARBA" id="ARBA00022475"/>
    </source>
</evidence>
<gene>
    <name evidence="13" type="ORF">C5F48_19480</name>
</gene>
<feature type="domain" description="Polysaccharide chain length determinant N-terminal" evidence="12">
    <location>
        <begin position="25"/>
        <end position="115"/>
    </location>
</feature>
<dbReference type="InterPro" id="IPR027417">
    <property type="entry name" value="P-loop_NTPase"/>
</dbReference>
<keyword evidence="3 10" id="KW-0812">Transmembrane</keyword>
<dbReference type="SUPFAM" id="SSF52540">
    <property type="entry name" value="P-loop containing nucleoside triphosphate hydrolases"/>
    <property type="match status" value="1"/>
</dbReference>
<keyword evidence="2" id="KW-1003">Cell membrane</keyword>
<evidence type="ECO:0000256" key="6">
    <source>
        <dbReference type="ARBA" id="ARBA00022989"/>
    </source>
</evidence>
<dbReference type="AlphaFoldDB" id="A0A2T4JQL0"/>
<accession>A0A2T4JQL0</accession>
<evidence type="ECO:0000256" key="1">
    <source>
        <dbReference type="ARBA" id="ARBA00004651"/>
    </source>
</evidence>
<evidence type="ECO:0000313" key="14">
    <source>
        <dbReference type="Proteomes" id="UP000241010"/>
    </source>
</evidence>
<dbReference type="Gene3D" id="3.40.50.300">
    <property type="entry name" value="P-loop containing nucleotide triphosphate hydrolases"/>
    <property type="match status" value="1"/>
</dbReference>
<organism evidence="13 14">
    <name type="scientific">Cereibacter changlensis JA139</name>
    <dbReference type="NCBI Taxonomy" id="1188249"/>
    <lineage>
        <taxon>Bacteria</taxon>
        <taxon>Pseudomonadati</taxon>
        <taxon>Pseudomonadota</taxon>
        <taxon>Alphaproteobacteria</taxon>
        <taxon>Rhodobacterales</taxon>
        <taxon>Paracoccaceae</taxon>
        <taxon>Cereibacter</taxon>
    </lineage>
</organism>
<dbReference type="InterPro" id="IPR003856">
    <property type="entry name" value="LPS_length_determ_N"/>
</dbReference>
<evidence type="ECO:0000256" key="9">
    <source>
        <dbReference type="SAM" id="MobiDB-lite"/>
    </source>
</evidence>
<reference evidence="13 14" key="1">
    <citation type="submission" date="2018-03" db="EMBL/GenBank/DDBJ databases">
        <title>Cereibacter changlensis.</title>
        <authorList>
            <person name="Meyer T.E."/>
            <person name="Miller S."/>
            <person name="Lodha T."/>
            <person name="Gandham S."/>
            <person name="Chintalapati S."/>
            <person name="Chintalapati V.R."/>
        </authorList>
    </citation>
    <scope>NUCLEOTIDE SEQUENCE [LARGE SCALE GENOMIC DNA]</scope>
    <source>
        <strain evidence="13 14">JA139</strain>
    </source>
</reference>
<evidence type="ECO:0000256" key="10">
    <source>
        <dbReference type="SAM" id="Phobius"/>
    </source>
</evidence>
<dbReference type="CDD" id="cd05387">
    <property type="entry name" value="BY-kinase"/>
    <property type="match status" value="1"/>
</dbReference>
<dbReference type="Pfam" id="PF01656">
    <property type="entry name" value="CbiA"/>
    <property type="match status" value="1"/>
</dbReference>
<sequence length="786" mass="85145">MKQFGFRIADSDSRIDPPSAPPAGDTIDLSRLLSAARRQRKVVFVSMGAALCLGLVYLATTPKTYVSGATVLLAGQMSRNLDQVGSLETNAVSDNALESAQQVIRSQAVALSVVQMLNLDQNESFLSPPSSLLAQVMGSVRVAIRAPIQLLTPAAPETEAGPPPTEEEIQARRQELVAQALQQRVQVQRVGRSSVFGIGYSSHDPALAAAIANAYSEAYVADLLNANYEATERTTEWLQQRLEELQTASREAAVAAEVFRAENGLVSSRGALITEENVAQLNGDLADAVTETARAGALMRTYEAILARGAEAFLDNSGTGFTLQGNERLIEMQDQLSALNARLERIERDFGEDHPQAVRLREQVTELSNQLFSELRRLLEEARGAFDVAQAQVTALRDSLGLAVDVNSEAGQKQVQLKALEQRADTLTTLHQTFLTRFQEIDQQKTFPISNVRILSPADVPRDAAGPSTSRVLALMLVLGALAGSGIGVLREWRDRFLRTTEDVQIDTGQRFLGYLPTFESATSAPQVTRQSRTAALKLTAPVPGMPVIRQPIYALQNLRSHYAETLRNIRFASEVSLAGKSQIVIGVTSIRPAEGKSSVALNLAGVIAASGHSVLLIDTDPRNPGLSRRLGLSRGVGLVEAALGKSDWTKALRVISDTGVHVLPCITPGSMTHSSELLGSKGMRQLMAAARARYSHIILDLAPLGPVVDARVALPLVDQVIMVAEWGKTPKALLRETLMNETVLQEKMLGVVLNKVDMEALREYVPVSSGEQYYEEYGDYISSRT</sequence>
<evidence type="ECO:0000256" key="5">
    <source>
        <dbReference type="ARBA" id="ARBA00022840"/>
    </source>
</evidence>
<feature type="coiled-coil region" evidence="8">
    <location>
        <begin position="329"/>
        <end position="381"/>
    </location>
</feature>
<keyword evidence="5" id="KW-0067">ATP-binding</keyword>
<evidence type="ECO:0000259" key="12">
    <source>
        <dbReference type="Pfam" id="PF02706"/>
    </source>
</evidence>